<proteinExistence type="predicted"/>
<evidence type="ECO:0000313" key="2">
    <source>
        <dbReference type="Proteomes" id="UP000252355"/>
    </source>
</evidence>
<dbReference type="Proteomes" id="UP000252355">
    <property type="component" value="Unassembled WGS sequence"/>
</dbReference>
<protein>
    <submittedName>
        <fullName evidence="1">Uncharacterized protein</fullName>
    </submittedName>
</protein>
<organism evidence="1 2">
    <name type="scientific">Candidatus Ozemobacter sibiricus</name>
    <dbReference type="NCBI Taxonomy" id="2268124"/>
    <lineage>
        <taxon>Bacteria</taxon>
        <taxon>Candidatus Ozemobacteria</taxon>
        <taxon>Candidatus Ozemobacterales</taxon>
        <taxon>Candidatus Ozemobacteraceae</taxon>
        <taxon>Candidatus Ozemobacter</taxon>
    </lineage>
</organism>
<sequence length="93" mass="10031">MLNQQAVNNELERVAVAVGWAVRVADQGTAEERAEISSLIDQLMVAEDRCDLATLQTAGRRLAALAWEVGARLRGAGGAAEDQAEREAIRWGN</sequence>
<accession>A0A367ZL27</accession>
<gene>
    <name evidence="1" type="ORF">OZSIB_0954</name>
</gene>
<comment type="caution">
    <text evidence="1">The sequence shown here is derived from an EMBL/GenBank/DDBJ whole genome shotgun (WGS) entry which is preliminary data.</text>
</comment>
<evidence type="ECO:0000313" key="1">
    <source>
        <dbReference type="EMBL" id="RCK78804.1"/>
    </source>
</evidence>
<dbReference type="AlphaFoldDB" id="A0A367ZL27"/>
<name>A0A367ZL27_9BACT</name>
<reference evidence="1 2" key="1">
    <citation type="submission" date="2018-05" db="EMBL/GenBank/DDBJ databases">
        <title>A metagenomic window into the 2 km-deep terrestrial subsurface aquifer revealed taxonomically and functionally diverse microbial community comprising novel uncultured bacterial lineages.</title>
        <authorList>
            <person name="Kadnikov V.V."/>
            <person name="Mardanov A.V."/>
            <person name="Beletsky A.V."/>
            <person name="Banks D."/>
            <person name="Pimenov N.V."/>
            <person name="Frank Y.A."/>
            <person name="Karnachuk O.V."/>
            <person name="Ravin N.V."/>
        </authorList>
    </citation>
    <scope>NUCLEOTIDE SEQUENCE [LARGE SCALE GENOMIC DNA]</scope>
    <source>
        <strain evidence="1">BY5</strain>
    </source>
</reference>
<dbReference type="EMBL" id="QOQW01000018">
    <property type="protein sequence ID" value="RCK78804.1"/>
    <property type="molecule type" value="Genomic_DNA"/>
</dbReference>